<sequence length="200" mass="21952">MLTSPGHLSVVKPREGLEFIKSPWGKQILSTLTCNWQHRTLLYSLQPPNTVGSFVTTEACTAIHLPTTEWGRSARPGAGGLSCPRSVRAPRRLRLCTAKTKPAGAAPRRPEPDILPRYVQRLGNSSLDTAVTETVPRPLPLSRCSEWGKLGVEADPGATCWPTHLGDRRVKEQSCFAIQPALLCLLPLNPTLVFQLQPDF</sequence>
<dbReference type="InParanoid" id="L5L2Q5"/>
<protein>
    <submittedName>
        <fullName evidence="1">Uncharacterized protein</fullName>
    </submittedName>
</protein>
<proteinExistence type="predicted"/>
<dbReference type="AlphaFoldDB" id="L5L2Q5"/>
<keyword evidence="2" id="KW-1185">Reference proteome</keyword>
<dbReference type="EMBL" id="KB030406">
    <property type="protein sequence ID" value="ELK17328.1"/>
    <property type="molecule type" value="Genomic_DNA"/>
</dbReference>
<evidence type="ECO:0000313" key="2">
    <source>
        <dbReference type="Proteomes" id="UP000010552"/>
    </source>
</evidence>
<gene>
    <name evidence="1" type="ORF">PAL_GLEAN10018833</name>
</gene>
<dbReference type="Proteomes" id="UP000010552">
    <property type="component" value="Unassembled WGS sequence"/>
</dbReference>
<reference evidence="2" key="1">
    <citation type="journal article" date="2013" name="Science">
        <title>Comparative analysis of bat genomes provides insight into the evolution of flight and immunity.</title>
        <authorList>
            <person name="Zhang G."/>
            <person name="Cowled C."/>
            <person name="Shi Z."/>
            <person name="Huang Z."/>
            <person name="Bishop-Lilly K.A."/>
            <person name="Fang X."/>
            <person name="Wynne J.W."/>
            <person name="Xiong Z."/>
            <person name="Baker M.L."/>
            <person name="Zhao W."/>
            <person name="Tachedjian M."/>
            <person name="Zhu Y."/>
            <person name="Zhou P."/>
            <person name="Jiang X."/>
            <person name="Ng J."/>
            <person name="Yang L."/>
            <person name="Wu L."/>
            <person name="Xiao J."/>
            <person name="Feng Y."/>
            <person name="Chen Y."/>
            <person name="Sun X."/>
            <person name="Zhang Y."/>
            <person name="Marsh G.A."/>
            <person name="Crameri G."/>
            <person name="Broder C.C."/>
            <person name="Frey K.G."/>
            <person name="Wang L.F."/>
            <person name="Wang J."/>
        </authorList>
    </citation>
    <scope>NUCLEOTIDE SEQUENCE [LARGE SCALE GENOMIC DNA]</scope>
</reference>
<accession>L5L2Q5</accession>
<organism evidence="1 2">
    <name type="scientific">Pteropus alecto</name>
    <name type="common">Black flying fox</name>
    <dbReference type="NCBI Taxonomy" id="9402"/>
    <lineage>
        <taxon>Eukaryota</taxon>
        <taxon>Metazoa</taxon>
        <taxon>Chordata</taxon>
        <taxon>Craniata</taxon>
        <taxon>Vertebrata</taxon>
        <taxon>Euteleostomi</taxon>
        <taxon>Mammalia</taxon>
        <taxon>Eutheria</taxon>
        <taxon>Laurasiatheria</taxon>
        <taxon>Chiroptera</taxon>
        <taxon>Yinpterochiroptera</taxon>
        <taxon>Pteropodoidea</taxon>
        <taxon>Pteropodidae</taxon>
        <taxon>Pteropodinae</taxon>
        <taxon>Pteropus</taxon>
    </lineage>
</organism>
<evidence type="ECO:0000313" key="1">
    <source>
        <dbReference type="EMBL" id="ELK17328.1"/>
    </source>
</evidence>
<name>L5L2Q5_PTEAL</name>